<name>A0A0F9ABK0_9ZZZZ</name>
<organism evidence="1">
    <name type="scientific">marine sediment metagenome</name>
    <dbReference type="NCBI Taxonomy" id="412755"/>
    <lineage>
        <taxon>unclassified sequences</taxon>
        <taxon>metagenomes</taxon>
        <taxon>ecological metagenomes</taxon>
    </lineage>
</organism>
<protein>
    <submittedName>
        <fullName evidence="1">Uncharacterized protein</fullName>
    </submittedName>
</protein>
<reference evidence="1" key="1">
    <citation type="journal article" date="2015" name="Nature">
        <title>Complex archaea that bridge the gap between prokaryotes and eukaryotes.</title>
        <authorList>
            <person name="Spang A."/>
            <person name="Saw J.H."/>
            <person name="Jorgensen S.L."/>
            <person name="Zaremba-Niedzwiedzka K."/>
            <person name="Martijn J."/>
            <person name="Lind A.E."/>
            <person name="van Eijk R."/>
            <person name="Schleper C."/>
            <person name="Guy L."/>
            <person name="Ettema T.J."/>
        </authorList>
    </citation>
    <scope>NUCLEOTIDE SEQUENCE</scope>
</reference>
<gene>
    <name evidence="1" type="ORF">LCGC14_2591150</name>
</gene>
<dbReference type="AlphaFoldDB" id="A0A0F9ABK0"/>
<feature type="non-terminal residue" evidence="1">
    <location>
        <position position="144"/>
    </location>
</feature>
<dbReference type="EMBL" id="LAZR01043500">
    <property type="protein sequence ID" value="KKL06924.1"/>
    <property type="molecule type" value="Genomic_DNA"/>
</dbReference>
<proteinExistence type="predicted"/>
<evidence type="ECO:0000313" key="1">
    <source>
        <dbReference type="EMBL" id="KKL06924.1"/>
    </source>
</evidence>
<accession>A0A0F9ABK0</accession>
<sequence length="144" mass="15715">MSPLVTGFFQMVQTIDGESNFNLTDKYGASGALLHANVTGLGTTSGDAHYVTGKLTPSGIGESFFRIDTPPQDFSSPVLKVRWLVTAGDESDQDFRIQIIEGILFNGVLLNQVEIGSWIQPSGSYIDLGIELNTWYIQVIPFVL</sequence>
<comment type="caution">
    <text evidence="1">The sequence shown here is derived from an EMBL/GenBank/DDBJ whole genome shotgun (WGS) entry which is preliminary data.</text>
</comment>